<keyword evidence="3" id="KW-1185">Reference proteome</keyword>
<feature type="signal peptide" evidence="1">
    <location>
        <begin position="1"/>
        <end position="30"/>
    </location>
</feature>
<dbReference type="RefSeq" id="WP_261293448.1">
    <property type="nucleotide sequence ID" value="NZ_JANQBK010000003.1"/>
</dbReference>
<accession>A0ABV7SRR0</accession>
<proteinExistence type="predicted"/>
<gene>
    <name evidence="2" type="ORF">ACFONA_05700</name>
</gene>
<comment type="caution">
    <text evidence="2">The sequence shown here is derived from an EMBL/GenBank/DDBJ whole genome shotgun (WGS) entry which is preliminary data.</text>
</comment>
<evidence type="ECO:0000313" key="3">
    <source>
        <dbReference type="Proteomes" id="UP001595713"/>
    </source>
</evidence>
<dbReference type="Proteomes" id="UP001595713">
    <property type="component" value="Unassembled WGS sequence"/>
</dbReference>
<evidence type="ECO:0000313" key="2">
    <source>
        <dbReference type="EMBL" id="MFC3579654.1"/>
    </source>
</evidence>
<organism evidence="2 3">
    <name type="scientific">Sphingomonas hylomeconis</name>
    <dbReference type="NCBI Taxonomy" id="1395958"/>
    <lineage>
        <taxon>Bacteria</taxon>
        <taxon>Pseudomonadati</taxon>
        <taxon>Pseudomonadota</taxon>
        <taxon>Alphaproteobacteria</taxon>
        <taxon>Sphingomonadales</taxon>
        <taxon>Sphingomonadaceae</taxon>
        <taxon>Sphingomonas</taxon>
    </lineage>
</organism>
<evidence type="ECO:0000256" key="1">
    <source>
        <dbReference type="SAM" id="SignalP"/>
    </source>
</evidence>
<name>A0ABV7SRR0_9SPHN</name>
<dbReference type="EMBL" id="JBHRXP010000002">
    <property type="protein sequence ID" value="MFC3579654.1"/>
    <property type="molecule type" value="Genomic_DNA"/>
</dbReference>
<reference evidence="3" key="1">
    <citation type="journal article" date="2019" name="Int. J. Syst. Evol. Microbiol.">
        <title>The Global Catalogue of Microorganisms (GCM) 10K type strain sequencing project: providing services to taxonomists for standard genome sequencing and annotation.</title>
        <authorList>
            <consortium name="The Broad Institute Genomics Platform"/>
            <consortium name="The Broad Institute Genome Sequencing Center for Infectious Disease"/>
            <person name="Wu L."/>
            <person name="Ma J."/>
        </authorList>
    </citation>
    <scope>NUCLEOTIDE SEQUENCE [LARGE SCALE GENOMIC DNA]</scope>
    <source>
        <strain evidence="3">KCTC 42739</strain>
    </source>
</reference>
<keyword evidence="1" id="KW-0732">Signal</keyword>
<protein>
    <submittedName>
        <fullName evidence="2">Uncharacterized protein</fullName>
    </submittedName>
</protein>
<feature type="chain" id="PRO_5045141035" evidence="1">
    <location>
        <begin position="31"/>
        <end position="194"/>
    </location>
</feature>
<sequence>MQQITKVRPLRHWSAALAALATMVAGPAHACRMTVAPTLEDVRYADVVVIGRIDKYRIIRDESSRRRMLLSPHLSPDMRKMYADPKQGLLSDYAHFDIQVDEVLLGKAGARISVTWDNSTFGEPDRMAPGQYLIALRRPGSLSPPLRGPSATIIPSPDRNALTILQAPCSSAFIFNVDSDQARAIRKILYARAH</sequence>